<proteinExistence type="predicted"/>
<dbReference type="PATRIC" id="fig|279058.18.peg.2934"/>
<feature type="domain" description="Phosphatidic acid phosphatase type 2/haloperoxidase" evidence="2">
    <location>
        <begin position="59"/>
        <end position="178"/>
    </location>
</feature>
<evidence type="ECO:0000313" key="4">
    <source>
        <dbReference type="Proteomes" id="UP000071778"/>
    </source>
</evidence>
<sequence length="232" mass="25824">MDISVMNWLGQFTLMSAPFNQIVHYISGSDLFKGLPIMGVLWYFWFRDTEPKSNTRKTIIATLIGCVVAVFIARAANNMGAYQPRPFANAALAHHTYIGLPIPESQALYIWNSFPSDHAALFFSLATGIFLISRNAGALLYLYVLVFIALPRVYLGLHYPTDILAGGMLGIACVVLSTRAGVIKLYGNRFDVLLARYPAAFQAALFIITVEIGTLFYDVRLLLEGIVKYFPR</sequence>
<reference evidence="3 4" key="1">
    <citation type="submission" date="2015-11" db="EMBL/GenBank/DDBJ databases">
        <title>Exploring the genomic traits of fungus-feeding bacterial genus Collimonas.</title>
        <authorList>
            <person name="Song C."/>
            <person name="Schmidt R."/>
            <person name="de Jager V."/>
            <person name="Krzyzanowska D."/>
            <person name="Jongedijk E."/>
            <person name="Cankar K."/>
            <person name="Beekwilder J."/>
            <person name="van Veen A."/>
            <person name="de Boer W."/>
            <person name="van Veen J.A."/>
            <person name="Garbeva P."/>
        </authorList>
    </citation>
    <scope>NUCLEOTIDE SEQUENCE [LARGE SCALE GENOMIC DNA]</scope>
    <source>
        <strain evidence="3 4">Ter282</strain>
    </source>
</reference>
<dbReference type="EMBL" id="CP013235">
    <property type="protein sequence ID" value="AMP10702.1"/>
    <property type="molecule type" value="Genomic_DNA"/>
</dbReference>
<keyword evidence="1" id="KW-0812">Transmembrane</keyword>
<feature type="transmembrane region" description="Helical" evidence="1">
    <location>
        <begin position="163"/>
        <end position="182"/>
    </location>
</feature>
<keyword evidence="1" id="KW-0472">Membrane</keyword>
<accession>A0A127QM83</accession>
<name>A0A127QM83_9BURK</name>
<dbReference type="InterPro" id="IPR036938">
    <property type="entry name" value="PAP2/HPO_sf"/>
</dbReference>
<feature type="transmembrane region" description="Helical" evidence="1">
    <location>
        <begin position="194"/>
        <end position="217"/>
    </location>
</feature>
<evidence type="ECO:0000313" key="3">
    <source>
        <dbReference type="EMBL" id="AMP10702.1"/>
    </source>
</evidence>
<protein>
    <submittedName>
        <fullName evidence="3">PAP2 superfamily protein</fullName>
    </submittedName>
</protein>
<feature type="transmembrane region" description="Helical" evidence="1">
    <location>
        <begin position="58"/>
        <end position="76"/>
    </location>
</feature>
<feature type="transmembrane region" description="Helical" evidence="1">
    <location>
        <begin position="22"/>
        <end position="46"/>
    </location>
</feature>
<dbReference type="Proteomes" id="UP000071778">
    <property type="component" value="Chromosome"/>
</dbReference>
<organism evidence="3 4">
    <name type="scientific">Collimonas arenae</name>
    <dbReference type="NCBI Taxonomy" id="279058"/>
    <lineage>
        <taxon>Bacteria</taxon>
        <taxon>Pseudomonadati</taxon>
        <taxon>Pseudomonadota</taxon>
        <taxon>Betaproteobacteria</taxon>
        <taxon>Burkholderiales</taxon>
        <taxon>Oxalobacteraceae</taxon>
        <taxon>Collimonas</taxon>
    </lineage>
</organism>
<evidence type="ECO:0000256" key="1">
    <source>
        <dbReference type="SAM" id="Phobius"/>
    </source>
</evidence>
<dbReference type="Pfam" id="PF01569">
    <property type="entry name" value="PAP2"/>
    <property type="match status" value="1"/>
</dbReference>
<dbReference type="SMART" id="SM00014">
    <property type="entry name" value="acidPPc"/>
    <property type="match status" value="1"/>
</dbReference>
<gene>
    <name evidence="3" type="ORF">CAter282_2981</name>
</gene>
<dbReference type="AlphaFoldDB" id="A0A127QM83"/>
<feature type="transmembrane region" description="Helical" evidence="1">
    <location>
        <begin position="139"/>
        <end position="157"/>
    </location>
</feature>
<keyword evidence="1" id="KW-1133">Transmembrane helix</keyword>
<keyword evidence="4" id="KW-1185">Reference proteome</keyword>
<dbReference type="SUPFAM" id="SSF48317">
    <property type="entry name" value="Acid phosphatase/Vanadium-dependent haloperoxidase"/>
    <property type="match status" value="1"/>
</dbReference>
<dbReference type="InterPro" id="IPR000326">
    <property type="entry name" value="PAP2/HPO"/>
</dbReference>
<dbReference type="PANTHER" id="PTHR14969:SF13">
    <property type="entry name" value="AT30094P"/>
    <property type="match status" value="1"/>
</dbReference>
<evidence type="ECO:0000259" key="2">
    <source>
        <dbReference type="SMART" id="SM00014"/>
    </source>
</evidence>
<dbReference type="Gene3D" id="1.20.144.10">
    <property type="entry name" value="Phosphatidic acid phosphatase type 2/haloperoxidase"/>
    <property type="match status" value="1"/>
</dbReference>
<dbReference type="PANTHER" id="PTHR14969">
    <property type="entry name" value="SPHINGOSINE-1-PHOSPHATE PHOSPHOHYDROLASE"/>
    <property type="match status" value="1"/>
</dbReference>